<feature type="domain" description="BIG2" evidence="2">
    <location>
        <begin position="128"/>
        <end position="210"/>
    </location>
</feature>
<feature type="domain" description="BIG2" evidence="2">
    <location>
        <begin position="1295"/>
        <end position="1376"/>
    </location>
</feature>
<feature type="domain" description="BIG2" evidence="2">
    <location>
        <begin position="577"/>
        <end position="658"/>
    </location>
</feature>
<dbReference type="PROSITE" id="PS51257">
    <property type="entry name" value="PROKAR_LIPOPROTEIN"/>
    <property type="match status" value="1"/>
</dbReference>
<feature type="domain" description="BIG2" evidence="2">
    <location>
        <begin position="217"/>
        <end position="299"/>
    </location>
</feature>
<evidence type="ECO:0000259" key="2">
    <source>
        <dbReference type="SMART" id="SM00635"/>
    </source>
</evidence>
<dbReference type="EMBL" id="JQEC01000002">
    <property type="protein sequence ID" value="KGJ97654.1"/>
    <property type="molecule type" value="Genomic_DNA"/>
</dbReference>
<dbReference type="Proteomes" id="UP000029868">
    <property type="component" value="Unassembled WGS sequence"/>
</dbReference>
<accession>A0A099L3Y4</accession>
<dbReference type="RefSeq" id="WP_197061142.1">
    <property type="nucleotide sequence ID" value="NZ_JQEC01000002.1"/>
</dbReference>
<feature type="domain" description="BIG2" evidence="2">
    <location>
        <begin position="1109"/>
        <end position="1195"/>
    </location>
</feature>
<sequence length="1482" mass="154325">MKLFSQTKYLILSLLLLLLTACGEGSNSGFPTADCGGEDNLCVSEFTITPNKAAILIDGLQNYQAIATLTDGSELDITDHVTWAVDNETIATIAIDGNTVVATGIADGVAVITGKYRGMNASAQLSVGAITFSIIPSLTTILTDMQQNYQAFAVFPNGVQVEVTEQVSWASDNSAIATINVVDNLVTASGLSEGLATISASYNGKAIYAQLNVINSTAETLLISPASAVMPLGTAKQYSAFLTTTSGEVIDVSTTVNWQITDETIATIDATARLTATEVGSTEITANIVHSNNTLTASSALMVNNAQLDTIAISPVDGIYPVGKIGVYRANAHYADGSVIDVTRETTWQVVDTNIGTIVESGIFAGDSVALSPGKTTISARFQAQTSQTNVEVTAAKTIKLSISPIDASTPVGTQLAYQGFALYSDGTKRNITVLAAWSSSESSVAAIGFTGALSGITNALDIGTTNISVNYDGLTASTPLTVTNAVVTNLQVSPLNPSVPVGIEGQFTAIAYYSDNTTVDVTHNANWTVDDYSIAAVIPNGEFSGYAKALNEGSNQLTASFSGQSANTSITVTAATLSSLSLSPSTAEIPAGTTQQYQLFGLFSDGTNHDLTEFSSFQTSDNAAVSIDSNGLAIAHNDDANPITVTASYRGMQATASLVVTAGLLEYIEVTPSEISIPVGHKGQLYARAFYSDGSNADITYLATWSLDDGDIASVDNTNTDAGEVLGISQGVVTVTASYLGTTATTNVLITAAVLESVSITPVAKTIAAGLTQQYTLTAEFSDKTSSDVTKSSAWISSDPTTASIDNLGLATSYWEGKITITGTYQGISAVATLTITGAELLNIQVTPADPKEPIGTEGRFTATAFYTDGFAADVTSNATWSSLDDGIVHITTSGIAGGRASADKVGISVITAKFAGKTDSTTATVTEAVLESLVISPPSAEVPQGTNFQYRVDGIYSDKVIKDLTHSATWLTGDINIATIDTTGLAMGENQGDTSITASVDGMSTMATIKVTSTGIDHLEVSPSSWQLPLGTSTKLIAYAFDGAGIKTDISNDADWKVLATGTDNIHVDNSVTNGGFVSSIAIGNGTVEVSYAGLAATAEIDVTDATVDTLTISPQNTEINMPGNQQYTAMATLTDTTVVDYTKQVYWHTSDKTVATIDAAHQDTLGLASAVSEGTTTIKASFGPIFTETNLTVTLLGGGVDSIQIHPHVNHLTVGEKVQLTCSLIHLDSTLSDCNDDVVWTMADDSIAHVEPTGSTGGLITGLKADTTRVFATYQGITSSNLDGQITVTEPVLESITVNPSTQTLAREQAFTYSATAHYSDGDDKDISNSVTWSVSKPNIATVNNHGRVIGKVVGDTQVTARLNDISGQASLTIDNRTYLSAEFIPDPSSLTVGDIIDITCMVTYGFPPSGTDPVVVDMTEQAAWQFKYSIDDIGNLSNSPGSKGHFEATKAGSNVISCMLPQSNGSFIAPNIRITVTN</sequence>
<feature type="domain" description="BIG2" evidence="2">
    <location>
        <begin position="931"/>
        <end position="1012"/>
    </location>
</feature>
<dbReference type="Pfam" id="PF02368">
    <property type="entry name" value="Big_2"/>
    <property type="match status" value="6"/>
</dbReference>
<feature type="domain" description="BIG2" evidence="2">
    <location>
        <begin position="397"/>
        <end position="482"/>
    </location>
</feature>
<feature type="domain" description="BIG2" evidence="2">
    <location>
        <begin position="487"/>
        <end position="572"/>
    </location>
</feature>
<protein>
    <submittedName>
        <fullName evidence="3">Ig domain protein group 2 domain protein</fullName>
    </submittedName>
</protein>
<name>A0A099L3Y4_COLPS</name>
<proteinExistence type="predicted"/>
<reference evidence="3 4" key="1">
    <citation type="submission" date="2014-08" db="EMBL/GenBank/DDBJ databases">
        <title>Genomic and Phenotypic Diversity of Colwellia psychrerythraea strains from Disparate Marine Basins.</title>
        <authorList>
            <person name="Techtmann S.M."/>
            <person name="Stelling S.C."/>
            <person name="Utturkar S.M."/>
            <person name="Alshibli N."/>
            <person name="Harris A."/>
            <person name="Brown S.D."/>
            <person name="Hazen T.C."/>
        </authorList>
    </citation>
    <scope>NUCLEOTIDE SEQUENCE [LARGE SCALE GENOMIC DNA]</scope>
    <source>
        <strain evidence="3 4">GAB14E</strain>
    </source>
</reference>
<gene>
    <name evidence="3" type="ORF">GAB14E_1243</name>
</gene>
<feature type="domain" description="BIG2" evidence="2">
    <location>
        <begin position="307"/>
        <end position="392"/>
    </location>
</feature>
<keyword evidence="1" id="KW-0732">Signal</keyword>
<organism evidence="3 4">
    <name type="scientific">Colwellia psychrerythraea</name>
    <name type="common">Vibrio psychroerythus</name>
    <dbReference type="NCBI Taxonomy" id="28229"/>
    <lineage>
        <taxon>Bacteria</taxon>
        <taxon>Pseudomonadati</taxon>
        <taxon>Pseudomonadota</taxon>
        <taxon>Gammaproteobacteria</taxon>
        <taxon>Alteromonadales</taxon>
        <taxon>Colwelliaceae</taxon>
        <taxon>Colwellia</taxon>
    </lineage>
</organism>
<evidence type="ECO:0000256" key="1">
    <source>
        <dbReference type="SAM" id="SignalP"/>
    </source>
</evidence>
<feature type="domain" description="BIG2" evidence="2">
    <location>
        <begin position="42"/>
        <end position="126"/>
    </location>
</feature>
<dbReference type="SUPFAM" id="SSF49373">
    <property type="entry name" value="Invasin/intimin cell-adhesion fragments"/>
    <property type="match status" value="5"/>
</dbReference>
<feature type="domain" description="BIG2" evidence="2">
    <location>
        <begin position="665"/>
        <end position="750"/>
    </location>
</feature>
<feature type="domain" description="BIG2" evidence="2">
    <location>
        <begin position="755"/>
        <end position="836"/>
    </location>
</feature>
<comment type="caution">
    <text evidence="3">The sequence shown here is derived from an EMBL/GenBank/DDBJ whole genome shotgun (WGS) entry which is preliminary data.</text>
</comment>
<dbReference type="Gene3D" id="2.60.40.1080">
    <property type="match status" value="15"/>
</dbReference>
<evidence type="ECO:0000313" key="3">
    <source>
        <dbReference type="EMBL" id="KGJ97654.1"/>
    </source>
</evidence>
<dbReference type="SMART" id="SM00635">
    <property type="entry name" value="BID_2"/>
    <property type="match status" value="14"/>
</dbReference>
<feature type="chain" id="PRO_5001949321" evidence="1">
    <location>
        <begin position="24"/>
        <end position="1482"/>
    </location>
</feature>
<feature type="domain" description="BIG2" evidence="2">
    <location>
        <begin position="841"/>
        <end position="926"/>
    </location>
</feature>
<dbReference type="InterPro" id="IPR008964">
    <property type="entry name" value="Invasin/intimin_cell_adhesion"/>
</dbReference>
<dbReference type="PATRIC" id="fig|28229.3.peg.399"/>
<feature type="domain" description="BIG2" evidence="2">
    <location>
        <begin position="1202"/>
        <end position="1287"/>
    </location>
</feature>
<dbReference type="InterPro" id="IPR003343">
    <property type="entry name" value="Big_2"/>
</dbReference>
<feature type="signal peptide" evidence="1">
    <location>
        <begin position="1"/>
        <end position="23"/>
    </location>
</feature>
<evidence type="ECO:0000313" key="4">
    <source>
        <dbReference type="Proteomes" id="UP000029868"/>
    </source>
</evidence>